<keyword evidence="3" id="KW-1185">Reference proteome</keyword>
<dbReference type="EMBL" id="JAHRIN010021422">
    <property type="protein sequence ID" value="MEQ2198938.1"/>
    <property type="molecule type" value="Genomic_DNA"/>
</dbReference>
<protein>
    <submittedName>
        <fullName evidence="2">Uncharacterized protein</fullName>
    </submittedName>
</protein>
<comment type="caution">
    <text evidence="2">The sequence shown here is derived from an EMBL/GenBank/DDBJ whole genome shotgun (WGS) entry which is preliminary data.</text>
</comment>
<feature type="region of interest" description="Disordered" evidence="1">
    <location>
        <begin position="1"/>
        <end position="20"/>
    </location>
</feature>
<organism evidence="2 3">
    <name type="scientific">Xenoophorus captivus</name>
    <dbReference type="NCBI Taxonomy" id="1517983"/>
    <lineage>
        <taxon>Eukaryota</taxon>
        <taxon>Metazoa</taxon>
        <taxon>Chordata</taxon>
        <taxon>Craniata</taxon>
        <taxon>Vertebrata</taxon>
        <taxon>Euteleostomi</taxon>
        <taxon>Actinopterygii</taxon>
        <taxon>Neopterygii</taxon>
        <taxon>Teleostei</taxon>
        <taxon>Neoteleostei</taxon>
        <taxon>Acanthomorphata</taxon>
        <taxon>Ovalentaria</taxon>
        <taxon>Atherinomorphae</taxon>
        <taxon>Cyprinodontiformes</taxon>
        <taxon>Goodeidae</taxon>
        <taxon>Xenoophorus</taxon>
    </lineage>
</organism>
<evidence type="ECO:0000256" key="1">
    <source>
        <dbReference type="SAM" id="MobiDB-lite"/>
    </source>
</evidence>
<dbReference type="Proteomes" id="UP001434883">
    <property type="component" value="Unassembled WGS sequence"/>
</dbReference>
<accession>A0ABV0QTR4</accession>
<gene>
    <name evidence="2" type="ORF">XENOCAPTIV_021202</name>
</gene>
<evidence type="ECO:0000313" key="2">
    <source>
        <dbReference type="EMBL" id="MEQ2198938.1"/>
    </source>
</evidence>
<sequence>MDVLTVDFRKPSGPEPTDDTALQIITDCGNVTLDPKQHGDCASRLFLQTFFPNEIQNLLSSDKMTSDVASGVAKQGPLSHTCIQDHLIRTSILWWNSKF</sequence>
<proteinExistence type="predicted"/>
<name>A0ABV0QTR4_9TELE</name>
<reference evidence="2 3" key="1">
    <citation type="submission" date="2021-06" db="EMBL/GenBank/DDBJ databases">
        <authorList>
            <person name="Palmer J.M."/>
        </authorList>
    </citation>
    <scope>NUCLEOTIDE SEQUENCE [LARGE SCALE GENOMIC DNA]</scope>
    <source>
        <strain evidence="2 3">XC_2019</strain>
        <tissue evidence="2">Muscle</tissue>
    </source>
</reference>
<evidence type="ECO:0000313" key="3">
    <source>
        <dbReference type="Proteomes" id="UP001434883"/>
    </source>
</evidence>